<evidence type="ECO:0000313" key="4">
    <source>
        <dbReference type="EMBL" id="QEM03805.1"/>
    </source>
</evidence>
<evidence type="ECO:0000259" key="2">
    <source>
        <dbReference type="Pfam" id="PF04773"/>
    </source>
</evidence>
<evidence type="ECO:0000256" key="1">
    <source>
        <dbReference type="SAM" id="Phobius"/>
    </source>
</evidence>
<gene>
    <name evidence="4" type="ORF">DIU31_009875</name>
    <name evidence="5" type="ORF">J3L21_17760</name>
</gene>
<dbReference type="Proteomes" id="UP000663940">
    <property type="component" value="Chromosome"/>
</dbReference>
<dbReference type="Pfam" id="PF16344">
    <property type="entry name" value="FecR_C"/>
    <property type="match status" value="1"/>
</dbReference>
<dbReference type="GO" id="GO:0016989">
    <property type="term" value="F:sigma factor antagonist activity"/>
    <property type="evidence" value="ECO:0007669"/>
    <property type="project" value="TreeGrafter"/>
</dbReference>
<evidence type="ECO:0000259" key="3">
    <source>
        <dbReference type="Pfam" id="PF16344"/>
    </source>
</evidence>
<evidence type="ECO:0000313" key="7">
    <source>
        <dbReference type="Proteomes" id="UP000663940"/>
    </source>
</evidence>
<dbReference type="PANTHER" id="PTHR30273:SF2">
    <property type="entry name" value="PROTEIN FECR"/>
    <property type="match status" value="1"/>
</dbReference>
<organism evidence="4 6">
    <name type="scientific">Mucilaginibacter rubeus</name>
    <dbReference type="NCBI Taxonomy" id="2027860"/>
    <lineage>
        <taxon>Bacteria</taxon>
        <taxon>Pseudomonadati</taxon>
        <taxon>Bacteroidota</taxon>
        <taxon>Sphingobacteriia</taxon>
        <taxon>Sphingobacteriales</taxon>
        <taxon>Sphingobacteriaceae</taxon>
        <taxon>Mucilaginibacter</taxon>
    </lineage>
</organism>
<accession>A0AAE6JDY6</accession>
<name>A0AAE6JDY6_9SPHI</name>
<keyword evidence="1" id="KW-0472">Membrane</keyword>
<dbReference type="Gene3D" id="3.55.50.30">
    <property type="match status" value="1"/>
</dbReference>
<evidence type="ECO:0000313" key="6">
    <source>
        <dbReference type="Proteomes" id="UP000250557"/>
    </source>
</evidence>
<dbReference type="EMBL" id="CP043451">
    <property type="protein sequence ID" value="QEM03805.1"/>
    <property type="molecule type" value="Genomic_DNA"/>
</dbReference>
<dbReference type="Proteomes" id="UP000250557">
    <property type="component" value="Chromosome"/>
</dbReference>
<dbReference type="PANTHER" id="PTHR30273">
    <property type="entry name" value="PERIPLASMIC SIGNAL SENSOR AND SIGMA FACTOR ACTIVATOR FECR-RELATED"/>
    <property type="match status" value="1"/>
</dbReference>
<feature type="domain" description="FecR protein" evidence="2">
    <location>
        <begin position="105"/>
        <end position="200"/>
    </location>
</feature>
<dbReference type="EMBL" id="CP071880">
    <property type="protein sequence ID" value="QTE47419.1"/>
    <property type="molecule type" value="Genomic_DNA"/>
</dbReference>
<keyword evidence="1" id="KW-0812">Transmembrane</keyword>
<keyword evidence="1" id="KW-1133">Transmembrane helix</keyword>
<feature type="domain" description="Protein FecR C-terminal" evidence="3">
    <location>
        <begin position="246"/>
        <end position="313"/>
    </location>
</feature>
<dbReference type="AlphaFoldDB" id="A0AAE6JDY6"/>
<feature type="transmembrane region" description="Helical" evidence="1">
    <location>
        <begin position="71"/>
        <end position="92"/>
    </location>
</feature>
<keyword evidence="7" id="KW-1185">Reference proteome</keyword>
<reference evidence="4 6" key="1">
    <citation type="submission" date="2019-08" db="EMBL/GenBank/DDBJ databases">
        <title>Comparative genome analysis confer to the adaptation heavy metal polluted environment.</title>
        <authorList>
            <person name="Li Y."/>
        </authorList>
    </citation>
    <scope>NUCLEOTIDE SEQUENCE [LARGE SCALE GENOMIC DNA]</scope>
    <source>
        <strain evidence="4 6">P2</strain>
    </source>
</reference>
<dbReference type="PIRSF" id="PIRSF018266">
    <property type="entry name" value="FecR"/>
    <property type="match status" value="1"/>
</dbReference>
<dbReference type="Gene3D" id="2.60.120.1440">
    <property type="match status" value="1"/>
</dbReference>
<dbReference type="InterPro" id="IPR006860">
    <property type="entry name" value="FecR"/>
</dbReference>
<reference evidence="5 7" key="2">
    <citation type="submission" date="2021-03" db="EMBL/GenBank/DDBJ databases">
        <title>Mucilaginibacter strains isolated from gold and copper mining confer multi heavy-metal resistance.</title>
        <authorList>
            <person name="Li Y."/>
        </authorList>
    </citation>
    <scope>NUCLEOTIDE SEQUENCE [LARGE SCALE GENOMIC DNA]</scope>
    <source>
        <strain evidence="5 7">P2-4</strain>
    </source>
</reference>
<dbReference type="InterPro" id="IPR032508">
    <property type="entry name" value="FecR_C"/>
</dbReference>
<dbReference type="Pfam" id="PF04773">
    <property type="entry name" value="FecR"/>
    <property type="match status" value="1"/>
</dbReference>
<proteinExistence type="predicted"/>
<evidence type="ECO:0000313" key="5">
    <source>
        <dbReference type="EMBL" id="QTE47419.1"/>
    </source>
</evidence>
<sequence>MELRKFIKQLGRYQKGTTNETEKAIIEAWYDSYDAGNEKQALPAEELERVRNAMHAKIGGSINTPVRLMWFNYRIAASILLLCCSAALIYFLRKPATEVRETYTTLSTHNGEIRKLTLPDSSVVWLNAQSRVRVPSNFDKTIRQVYLDEGEAYFEVKHNVHKPFRVITAPLQVQVLGTSFNIYAYHSLPHVKITVVTGKVGVSKGTRLLSFLTPGQELSYLTDKGTFEQKKVDAGQSQSWKDGDTYLNRVKFEELSLVFKNLHGLTLKAGSKRVHNYLFTLRIKRNTPATETLKLISAIHNAHFRKEGTEVIIY</sequence>
<dbReference type="InterPro" id="IPR012373">
    <property type="entry name" value="Ferrdict_sens_TM"/>
</dbReference>
<protein>
    <submittedName>
        <fullName evidence="4">DUF4974 domain-containing protein</fullName>
    </submittedName>
    <submittedName>
        <fullName evidence="5">FecR domain-containing protein</fullName>
    </submittedName>
</protein>
<dbReference type="RefSeq" id="WP_112652365.1">
    <property type="nucleotide sequence ID" value="NZ_CP043451.1"/>
</dbReference>